<dbReference type="GO" id="GO:0005576">
    <property type="term" value="C:extracellular region"/>
    <property type="evidence" value="ECO:0007669"/>
    <property type="project" value="TreeGrafter"/>
</dbReference>
<comment type="caution">
    <text evidence="6">The sequence shown here is derived from an EMBL/GenBank/DDBJ whole genome shotgun (WGS) entry which is preliminary data.</text>
</comment>
<evidence type="ECO:0000256" key="4">
    <source>
        <dbReference type="RuleBase" id="RU361153"/>
    </source>
</evidence>
<proteinExistence type="inferred from homology"/>
<dbReference type="PANTHER" id="PTHR31297:SF17">
    <property type="entry name" value="ENDOGLUCANASE"/>
    <property type="match status" value="1"/>
</dbReference>
<evidence type="ECO:0000256" key="1">
    <source>
        <dbReference type="ARBA" id="ARBA00022729"/>
    </source>
</evidence>
<evidence type="ECO:0000256" key="2">
    <source>
        <dbReference type="ARBA" id="ARBA00022801"/>
    </source>
</evidence>
<dbReference type="InterPro" id="IPR017853">
    <property type="entry name" value="GH"/>
</dbReference>
<dbReference type="PANTHER" id="PTHR31297">
    <property type="entry name" value="GLUCAN ENDO-1,6-BETA-GLUCOSIDASE B"/>
    <property type="match status" value="1"/>
</dbReference>
<organism evidence="6 7">
    <name type="scientific">Siccirubricoccus deserti</name>
    <dbReference type="NCBI Taxonomy" id="2013562"/>
    <lineage>
        <taxon>Bacteria</taxon>
        <taxon>Pseudomonadati</taxon>
        <taxon>Pseudomonadota</taxon>
        <taxon>Alphaproteobacteria</taxon>
        <taxon>Acetobacterales</taxon>
        <taxon>Roseomonadaceae</taxon>
        <taxon>Siccirubricoccus</taxon>
    </lineage>
</organism>
<feature type="domain" description="Glycoside hydrolase family 5" evidence="5">
    <location>
        <begin position="74"/>
        <end position="356"/>
    </location>
</feature>
<dbReference type="GO" id="GO:0009986">
    <property type="term" value="C:cell surface"/>
    <property type="evidence" value="ECO:0007669"/>
    <property type="project" value="TreeGrafter"/>
</dbReference>
<name>A0A9X0UIB8_9PROT</name>
<dbReference type="GO" id="GO:0008422">
    <property type="term" value="F:beta-glucosidase activity"/>
    <property type="evidence" value="ECO:0007669"/>
    <property type="project" value="TreeGrafter"/>
</dbReference>
<dbReference type="Gene3D" id="3.20.20.80">
    <property type="entry name" value="Glycosidases"/>
    <property type="match status" value="1"/>
</dbReference>
<dbReference type="InterPro" id="IPR050386">
    <property type="entry name" value="Glycosyl_hydrolase_5"/>
</dbReference>
<keyword evidence="1" id="KW-0732">Signal</keyword>
<evidence type="ECO:0000256" key="3">
    <source>
        <dbReference type="ARBA" id="ARBA00023295"/>
    </source>
</evidence>
<dbReference type="GO" id="GO:0009251">
    <property type="term" value="P:glucan catabolic process"/>
    <property type="evidence" value="ECO:0007669"/>
    <property type="project" value="TreeGrafter"/>
</dbReference>
<keyword evidence="7" id="KW-1185">Reference proteome</keyword>
<dbReference type="SUPFAM" id="SSF51445">
    <property type="entry name" value="(Trans)glycosidases"/>
    <property type="match status" value="1"/>
</dbReference>
<dbReference type="AlphaFoldDB" id="A0A9X0UIB8"/>
<dbReference type="Proteomes" id="UP000600101">
    <property type="component" value="Unassembled WGS sequence"/>
</dbReference>
<dbReference type="InterPro" id="IPR001547">
    <property type="entry name" value="Glyco_hydro_5"/>
</dbReference>
<protein>
    <submittedName>
        <fullName evidence="6">Cellulase family glycosylhydrolase</fullName>
    </submittedName>
</protein>
<keyword evidence="2 4" id="KW-0378">Hydrolase</keyword>
<reference evidence="6" key="1">
    <citation type="submission" date="2020-08" db="EMBL/GenBank/DDBJ databases">
        <authorList>
            <person name="Hu Y."/>
            <person name="Nguyen S.V."/>
            <person name="Li F."/>
            <person name="Fanning S."/>
        </authorList>
    </citation>
    <scope>NUCLEOTIDE SEQUENCE</scope>
    <source>
        <strain evidence="6">SYSU D8009</strain>
    </source>
</reference>
<comment type="similarity">
    <text evidence="4">Belongs to the glycosyl hydrolase 5 (cellulase A) family.</text>
</comment>
<evidence type="ECO:0000259" key="5">
    <source>
        <dbReference type="Pfam" id="PF00150"/>
    </source>
</evidence>
<sequence>MVPYCRCGQASSARRQHVFGLRKTMFWLGVWLLLCISPARAEVPEDHLAALRRGINITNWFRFPADTSKDRLRDYLPDTAMTELHQAGFTFVRLCIQPQFLLRADGQLDPDRLAVVLDAVRRLQRAGLAVVVDAHPESWRIEEDAAHRQGLLDFWRQMAPALRSFDPRRTFPEVMNEPVVEDHAAWSRLQEEALAVIRAALPDSTVILTGADWGSIDGLSRLQPVRDRRVIYSVHEYDPKVLTTFAFWEQGLDTAMLARLPFPVQDTAACEAIAAGTSHGRTQAIAAAYCAGRWNPGRLRDMLGRAAAWGRQHNVPVGVFEFGAHARLNESARLGYLAAFRKAAEEYGMPWAIWGYGDIMGFPVQTATGRVRLDLAVLRALGLPGGR</sequence>
<accession>A0A9X0UIB8</accession>
<keyword evidence="3 4" id="KW-0326">Glycosidase</keyword>
<evidence type="ECO:0000313" key="7">
    <source>
        <dbReference type="Proteomes" id="UP000600101"/>
    </source>
</evidence>
<gene>
    <name evidence="6" type="ORF">H7965_16625</name>
</gene>
<dbReference type="Pfam" id="PF00150">
    <property type="entry name" value="Cellulase"/>
    <property type="match status" value="1"/>
</dbReference>
<evidence type="ECO:0000313" key="6">
    <source>
        <dbReference type="EMBL" id="MBC4016945.1"/>
    </source>
</evidence>
<dbReference type="RefSeq" id="WP_186771713.1">
    <property type="nucleotide sequence ID" value="NZ_JACOMF010000020.1"/>
</dbReference>
<dbReference type="EMBL" id="JACOMF010000020">
    <property type="protein sequence ID" value="MBC4016945.1"/>
    <property type="molecule type" value="Genomic_DNA"/>
</dbReference>